<gene>
    <name evidence="1" type="ORF">PAN0_005c2607</name>
</gene>
<keyword evidence="2" id="KW-1185">Reference proteome</keyword>
<protein>
    <submittedName>
        <fullName evidence="1">Uncharacterized protein</fullName>
    </submittedName>
</protein>
<dbReference type="EMBL" id="DF830072">
    <property type="protein sequence ID" value="GAK64394.1"/>
    <property type="molecule type" value="Genomic_DNA"/>
</dbReference>
<accession>A0A081CCJ8</accession>
<organism evidence="1">
    <name type="scientific">Pseudozyma antarctica</name>
    <name type="common">Yeast</name>
    <name type="synonym">Candida antarctica</name>
    <dbReference type="NCBI Taxonomy" id="84753"/>
    <lineage>
        <taxon>Eukaryota</taxon>
        <taxon>Fungi</taxon>
        <taxon>Dikarya</taxon>
        <taxon>Basidiomycota</taxon>
        <taxon>Ustilaginomycotina</taxon>
        <taxon>Ustilaginomycetes</taxon>
        <taxon>Ustilaginales</taxon>
        <taxon>Ustilaginaceae</taxon>
        <taxon>Moesziomyces</taxon>
    </lineage>
</organism>
<dbReference type="Proteomes" id="UP000053758">
    <property type="component" value="Unassembled WGS sequence"/>
</dbReference>
<reference evidence="1" key="1">
    <citation type="submission" date="2014-07" db="EMBL/GenBank/DDBJ databases">
        <title>Draft genome sequence of the yeast Pseudozyma antarctica JCM 10317 known as a producer of lipase B which used in a wide range of industrial applications.</title>
        <authorList>
            <person name="Morita T."/>
            <person name="Saika A."/>
            <person name="Koike H."/>
        </authorList>
    </citation>
    <scope>NUCLEOTIDE SEQUENCE</scope>
    <source>
        <strain evidence="1">JCM 10317</strain>
    </source>
</reference>
<dbReference type="HOGENOM" id="CLU_1562677_0_0_1"/>
<evidence type="ECO:0000313" key="2">
    <source>
        <dbReference type="Proteomes" id="UP000053758"/>
    </source>
</evidence>
<dbReference type="RefSeq" id="XP_014657334.1">
    <property type="nucleotide sequence ID" value="XM_014801848.1"/>
</dbReference>
<proteinExistence type="predicted"/>
<sequence>MAIGVYASAAWTPPVPSGSASGVDSACHTCRPAPPIAVQTMPSRIDMSLAGSRPKSPTPAIPAVVSATLICASRSRHTASIGHLALSCKVLALEIGVQGPKMPMLPWPFEGRPLGMAFRRHLGPSNNPRLRLDKQWRGQLDGLPLFLPRAGRVRLPLHSFLPDTPDTPDHL</sequence>
<name>A0A081CCJ8_PSEA2</name>
<evidence type="ECO:0000313" key="1">
    <source>
        <dbReference type="EMBL" id="GAK64394.1"/>
    </source>
</evidence>
<dbReference type="AlphaFoldDB" id="A0A081CCJ8"/>
<dbReference type="GeneID" id="26303369"/>